<organism evidence="1 2">
    <name type="scientific">Bacillus carboniphilus</name>
    <dbReference type="NCBI Taxonomy" id="86663"/>
    <lineage>
        <taxon>Bacteria</taxon>
        <taxon>Bacillati</taxon>
        <taxon>Bacillota</taxon>
        <taxon>Bacilli</taxon>
        <taxon>Bacillales</taxon>
        <taxon>Bacillaceae</taxon>
        <taxon>Bacillus</taxon>
    </lineage>
</organism>
<protein>
    <submittedName>
        <fullName evidence="1">Uncharacterized protein</fullName>
    </submittedName>
</protein>
<dbReference type="RefSeq" id="WP_226541873.1">
    <property type="nucleotide sequence ID" value="NZ_CP129013.1"/>
</dbReference>
<accession>A0ABY9JQ79</accession>
<keyword evidence="2" id="KW-1185">Reference proteome</keyword>
<evidence type="ECO:0000313" key="2">
    <source>
        <dbReference type="Proteomes" id="UP001197974"/>
    </source>
</evidence>
<dbReference type="EMBL" id="CP129013">
    <property type="protein sequence ID" value="WLR41556.1"/>
    <property type="molecule type" value="Genomic_DNA"/>
</dbReference>
<reference evidence="1 2" key="1">
    <citation type="submission" date="2023-06" db="EMBL/GenBank/DDBJ databases">
        <title>Five Gram-positive bacteria isolated from mangrove sediments in Shenzhen, Guangdong, China.</title>
        <authorList>
            <person name="Yu S."/>
            <person name="Zheng W."/>
            <person name="Huang Y."/>
        </authorList>
    </citation>
    <scope>NUCLEOTIDE SEQUENCE [LARGE SCALE GENOMIC DNA]</scope>
    <source>
        <strain evidence="1 2">SaN35-3</strain>
    </source>
</reference>
<name>A0ABY9JQ79_9BACI</name>
<proteinExistence type="predicted"/>
<sequence length="66" mass="7724">MCDKEDIQMATETIFQRHTLDEEDVNKIISSPRTIIKETNVFNDVKLTQSERIANAERILKSRKCK</sequence>
<dbReference type="Proteomes" id="UP001197974">
    <property type="component" value="Chromosome"/>
</dbReference>
<gene>
    <name evidence="1" type="ORF">LC087_11735</name>
</gene>
<evidence type="ECO:0000313" key="1">
    <source>
        <dbReference type="EMBL" id="WLR41556.1"/>
    </source>
</evidence>